<dbReference type="WBParaSite" id="PSAMB.scaffold9040size5433.g32050.t1">
    <property type="protein sequence ID" value="PSAMB.scaffold9040size5433.g32050.t1"/>
    <property type="gene ID" value="PSAMB.scaffold9040size5433.g32050"/>
</dbReference>
<feature type="chain" id="PRO_5037379537" evidence="1">
    <location>
        <begin position="19"/>
        <end position="118"/>
    </location>
</feature>
<feature type="signal peptide" evidence="1">
    <location>
        <begin position="1"/>
        <end position="18"/>
    </location>
</feature>
<keyword evidence="1" id="KW-0732">Signal</keyword>
<organism evidence="2 3">
    <name type="scientific">Plectus sambesii</name>
    <dbReference type="NCBI Taxonomy" id="2011161"/>
    <lineage>
        <taxon>Eukaryota</taxon>
        <taxon>Metazoa</taxon>
        <taxon>Ecdysozoa</taxon>
        <taxon>Nematoda</taxon>
        <taxon>Chromadorea</taxon>
        <taxon>Plectida</taxon>
        <taxon>Plectina</taxon>
        <taxon>Plectoidea</taxon>
        <taxon>Plectidae</taxon>
        <taxon>Plectus</taxon>
    </lineage>
</organism>
<evidence type="ECO:0000313" key="3">
    <source>
        <dbReference type="WBParaSite" id="PSAMB.scaffold9040size5433.g32050.t1"/>
    </source>
</evidence>
<accession>A0A914XLN4</accession>
<dbReference type="AlphaFoldDB" id="A0A914XLN4"/>
<proteinExistence type="predicted"/>
<name>A0A914XLN4_9BILA</name>
<evidence type="ECO:0000313" key="2">
    <source>
        <dbReference type="Proteomes" id="UP000887566"/>
    </source>
</evidence>
<protein>
    <submittedName>
        <fullName evidence="3">Uncharacterized protein</fullName>
    </submittedName>
</protein>
<reference evidence="3" key="1">
    <citation type="submission" date="2022-11" db="UniProtKB">
        <authorList>
            <consortium name="WormBaseParasite"/>
        </authorList>
    </citation>
    <scope>IDENTIFICATION</scope>
</reference>
<dbReference type="Proteomes" id="UP000887566">
    <property type="component" value="Unplaced"/>
</dbReference>
<sequence>MLKFAFVIILMFLPVVWNCSVNFHFNNLDNRQSFTARVWGPYLRRSSQKMINPGETAYYLAEGTFFMCTGKYEVLIKGRPGSKEFRDVRYFFFDSTAVLNITEAVDGSVAVNYDVREH</sequence>
<keyword evidence="2" id="KW-1185">Reference proteome</keyword>
<evidence type="ECO:0000256" key="1">
    <source>
        <dbReference type="SAM" id="SignalP"/>
    </source>
</evidence>